<keyword evidence="2" id="KW-1185">Reference proteome</keyword>
<dbReference type="KEGG" id="rgu:A4W93_28530"/>
<name>A0A1W6LGW6_9BURK</name>
<reference evidence="1 2" key="1">
    <citation type="submission" date="2016-04" db="EMBL/GenBank/DDBJ databases">
        <title>Complete genome sequence of natural rubber-degrading, novel Gram-negative bacterium, Rhizobacter gummiphilus strain NS21.</title>
        <authorList>
            <person name="Tabata M."/>
            <person name="Kasai D."/>
            <person name="Fukuda M."/>
        </authorList>
    </citation>
    <scope>NUCLEOTIDE SEQUENCE [LARGE SCALE GENOMIC DNA]</scope>
    <source>
        <strain evidence="1 2">NS21</strain>
    </source>
</reference>
<dbReference type="AlphaFoldDB" id="A0A1W6LGW6"/>
<sequence length="219" mass="22931">MNPALKAAPDWEAAAQTLIDGCSALASDDQRVRFLDHVCRSLGDRLYPAFLQLLCLVNDRADADARRSVAQTLVHALSTGRLPSGRLDAWGGHGLAAGTATSGNSRSLGPIEYLCAWHAQQSGPSPLPATAFDTATRSVIALVSSDPRAKALYCSKLRQDIDDPLGGSLTRSTRAALTALVSEWETGGSPEAVVGSLRAALHGSPFGTLGDARGRWLGA</sequence>
<proteinExistence type="predicted"/>
<gene>
    <name evidence="1" type="ORF">A4W93_28530</name>
</gene>
<dbReference type="EMBL" id="CP015118">
    <property type="protein sequence ID" value="ARN23524.1"/>
    <property type="molecule type" value="Genomic_DNA"/>
</dbReference>
<evidence type="ECO:0000313" key="2">
    <source>
        <dbReference type="Proteomes" id="UP000193427"/>
    </source>
</evidence>
<dbReference type="STRING" id="946333.A4W93_28530"/>
<dbReference type="OrthoDB" id="6194403at2"/>
<accession>A0A1W6LGW6</accession>
<organism evidence="1 2">
    <name type="scientific">Piscinibacter gummiphilus</name>
    <dbReference type="NCBI Taxonomy" id="946333"/>
    <lineage>
        <taxon>Bacteria</taxon>
        <taxon>Pseudomonadati</taxon>
        <taxon>Pseudomonadota</taxon>
        <taxon>Betaproteobacteria</taxon>
        <taxon>Burkholderiales</taxon>
        <taxon>Sphaerotilaceae</taxon>
        <taxon>Piscinibacter</taxon>
    </lineage>
</organism>
<evidence type="ECO:0000313" key="1">
    <source>
        <dbReference type="EMBL" id="ARN23524.1"/>
    </source>
</evidence>
<protein>
    <submittedName>
        <fullName evidence="1">Uncharacterized protein</fullName>
    </submittedName>
</protein>
<dbReference type="Proteomes" id="UP000193427">
    <property type="component" value="Chromosome"/>
</dbReference>
<dbReference type="RefSeq" id="WP_085753850.1">
    <property type="nucleotide sequence ID" value="NZ_BSPR01000017.1"/>
</dbReference>